<reference evidence="1 2" key="1">
    <citation type="submission" date="2024-01" db="EMBL/GenBank/DDBJ databases">
        <title>Genome assemblies of Stephania.</title>
        <authorList>
            <person name="Yang L."/>
        </authorList>
    </citation>
    <scope>NUCLEOTIDE SEQUENCE [LARGE SCALE GENOMIC DNA]</scope>
    <source>
        <strain evidence="1">YNDBR</strain>
        <tissue evidence="1">Leaf</tissue>
    </source>
</reference>
<gene>
    <name evidence="1" type="ORF">Syun_026619</name>
</gene>
<comment type="caution">
    <text evidence="1">The sequence shown here is derived from an EMBL/GenBank/DDBJ whole genome shotgun (WGS) entry which is preliminary data.</text>
</comment>
<evidence type="ECO:0000313" key="1">
    <source>
        <dbReference type="EMBL" id="KAK9099574.1"/>
    </source>
</evidence>
<accession>A0AAP0EUA6</accession>
<name>A0AAP0EUA6_9MAGN</name>
<dbReference type="AlphaFoldDB" id="A0AAP0EUA6"/>
<dbReference type="Proteomes" id="UP001420932">
    <property type="component" value="Unassembled WGS sequence"/>
</dbReference>
<dbReference type="EMBL" id="JBBNAF010000011">
    <property type="protein sequence ID" value="KAK9099574.1"/>
    <property type="molecule type" value="Genomic_DNA"/>
</dbReference>
<organism evidence="1 2">
    <name type="scientific">Stephania yunnanensis</name>
    <dbReference type="NCBI Taxonomy" id="152371"/>
    <lineage>
        <taxon>Eukaryota</taxon>
        <taxon>Viridiplantae</taxon>
        <taxon>Streptophyta</taxon>
        <taxon>Embryophyta</taxon>
        <taxon>Tracheophyta</taxon>
        <taxon>Spermatophyta</taxon>
        <taxon>Magnoliopsida</taxon>
        <taxon>Ranunculales</taxon>
        <taxon>Menispermaceae</taxon>
        <taxon>Menispermoideae</taxon>
        <taxon>Cissampelideae</taxon>
        <taxon>Stephania</taxon>
    </lineage>
</organism>
<sequence length="56" mass="6160">MRWMSHGRSVGGILLMRKGTSGDREGRNISNGIEATLQKELYPLSLSRVSASLSRV</sequence>
<proteinExistence type="predicted"/>
<evidence type="ECO:0000313" key="2">
    <source>
        <dbReference type="Proteomes" id="UP001420932"/>
    </source>
</evidence>
<keyword evidence="2" id="KW-1185">Reference proteome</keyword>
<protein>
    <submittedName>
        <fullName evidence="1">Uncharacterized protein</fullName>
    </submittedName>
</protein>